<keyword evidence="4" id="KW-1185">Reference proteome</keyword>
<organism evidence="3 4">
    <name type="scientific">Chlamydomonas eustigma</name>
    <dbReference type="NCBI Taxonomy" id="1157962"/>
    <lineage>
        <taxon>Eukaryota</taxon>
        <taxon>Viridiplantae</taxon>
        <taxon>Chlorophyta</taxon>
        <taxon>core chlorophytes</taxon>
        <taxon>Chlorophyceae</taxon>
        <taxon>CS clade</taxon>
        <taxon>Chlamydomonadales</taxon>
        <taxon>Chlamydomonadaceae</taxon>
        <taxon>Chlamydomonas</taxon>
    </lineage>
</organism>
<evidence type="ECO:0000313" key="3">
    <source>
        <dbReference type="EMBL" id="GAX73047.1"/>
    </source>
</evidence>
<evidence type="ECO:0000256" key="1">
    <source>
        <dbReference type="SAM" id="Phobius"/>
    </source>
</evidence>
<dbReference type="OrthoDB" id="541982at2759"/>
<feature type="chain" id="PRO_5012716067" evidence="2">
    <location>
        <begin position="22"/>
        <end position="201"/>
    </location>
</feature>
<accession>A0A250WQC7</accession>
<proteinExistence type="predicted"/>
<name>A0A250WQC7_9CHLO</name>
<feature type="signal peptide" evidence="2">
    <location>
        <begin position="1"/>
        <end position="21"/>
    </location>
</feature>
<protein>
    <submittedName>
        <fullName evidence="3">Uncharacterized protein</fullName>
    </submittedName>
</protein>
<keyword evidence="2" id="KW-0732">Signal</keyword>
<feature type="transmembrane region" description="Helical" evidence="1">
    <location>
        <begin position="162"/>
        <end position="182"/>
    </location>
</feature>
<sequence>MNITIWCFLLTVSVLKVSVGAEILFHSHTNCKSTTPGGCNLHKFGQAFADEDSDATGGALPSVDKRRNHEHIEVLHFFQLIWAQVSKRLKEHREGEPCSQQLMQHSEVQKTATIAAHEKDRCIKGAKMRRSLGQRQKHTERFKDIEVSTKGGLTYTNQHMSLFHFELLMLLILGVALPVVYWRKIRIRHLYSICSNTLYFQ</sequence>
<keyword evidence="1" id="KW-0812">Transmembrane</keyword>
<evidence type="ECO:0000313" key="4">
    <source>
        <dbReference type="Proteomes" id="UP000232323"/>
    </source>
</evidence>
<comment type="caution">
    <text evidence="3">The sequence shown here is derived from an EMBL/GenBank/DDBJ whole genome shotgun (WGS) entry which is preliminary data.</text>
</comment>
<gene>
    <name evidence="3" type="ORF">CEUSTIGMA_g500.t1</name>
</gene>
<dbReference type="AlphaFoldDB" id="A0A250WQC7"/>
<reference evidence="3 4" key="1">
    <citation type="submission" date="2017-08" db="EMBL/GenBank/DDBJ databases">
        <title>Acidophilic green algal genome provides insights into adaptation to an acidic environment.</title>
        <authorList>
            <person name="Hirooka S."/>
            <person name="Hirose Y."/>
            <person name="Kanesaki Y."/>
            <person name="Higuchi S."/>
            <person name="Fujiwara T."/>
            <person name="Onuma R."/>
            <person name="Era A."/>
            <person name="Ohbayashi R."/>
            <person name="Uzuka A."/>
            <person name="Nozaki H."/>
            <person name="Yoshikawa H."/>
            <person name="Miyagishima S.Y."/>
        </authorList>
    </citation>
    <scope>NUCLEOTIDE SEQUENCE [LARGE SCALE GENOMIC DNA]</scope>
    <source>
        <strain evidence="3 4">NIES-2499</strain>
    </source>
</reference>
<evidence type="ECO:0000256" key="2">
    <source>
        <dbReference type="SAM" id="SignalP"/>
    </source>
</evidence>
<dbReference type="Proteomes" id="UP000232323">
    <property type="component" value="Unassembled WGS sequence"/>
</dbReference>
<keyword evidence="1" id="KW-1133">Transmembrane helix</keyword>
<dbReference type="EMBL" id="BEGY01000002">
    <property type="protein sequence ID" value="GAX73047.1"/>
    <property type="molecule type" value="Genomic_DNA"/>
</dbReference>
<keyword evidence="1" id="KW-0472">Membrane</keyword>